<dbReference type="InterPro" id="IPR015943">
    <property type="entry name" value="WD40/YVTN_repeat-like_dom_sf"/>
</dbReference>
<keyword evidence="7" id="KW-1185">Reference proteome</keyword>
<keyword evidence="3 6" id="KW-0853">WD repeat</keyword>
<protein>
    <submittedName>
        <fullName evidence="8">WD_REPEATS_REGION domain-containing protein</fullName>
    </submittedName>
</protein>
<comment type="subcellular location">
    <subcellularLocation>
        <location evidence="1">Nucleus</location>
    </subcellularLocation>
</comment>
<evidence type="ECO:0000256" key="2">
    <source>
        <dbReference type="ARBA" id="ARBA00005616"/>
    </source>
</evidence>
<evidence type="ECO:0000256" key="4">
    <source>
        <dbReference type="ARBA" id="ARBA00022737"/>
    </source>
</evidence>
<dbReference type="Proteomes" id="UP000038045">
    <property type="component" value="Unplaced"/>
</dbReference>
<dbReference type="Pfam" id="PF00400">
    <property type="entry name" value="WD40"/>
    <property type="match status" value="2"/>
</dbReference>
<dbReference type="PROSITE" id="PS50294">
    <property type="entry name" value="WD_REPEATS_REGION"/>
    <property type="match status" value="1"/>
</dbReference>
<comment type="similarity">
    <text evidence="2">Belongs to the WD repeat SWD2 family.</text>
</comment>
<organism evidence="7 8">
    <name type="scientific">Parastrongyloides trichosuri</name>
    <name type="common">Possum-specific nematode worm</name>
    <dbReference type="NCBI Taxonomy" id="131310"/>
    <lineage>
        <taxon>Eukaryota</taxon>
        <taxon>Metazoa</taxon>
        <taxon>Ecdysozoa</taxon>
        <taxon>Nematoda</taxon>
        <taxon>Chromadorea</taxon>
        <taxon>Rhabditida</taxon>
        <taxon>Tylenchina</taxon>
        <taxon>Panagrolaimomorpha</taxon>
        <taxon>Strongyloidoidea</taxon>
        <taxon>Strongyloididae</taxon>
        <taxon>Parastrongyloides</taxon>
    </lineage>
</organism>
<dbReference type="PROSITE" id="PS50082">
    <property type="entry name" value="WD_REPEATS_2"/>
    <property type="match status" value="1"/>
</dbReference>
<dbReference type="SUPFAM" id="SSF50978">
    <property type="entry name" value="WD40 repeat-like"/>
    <property type="match status" value="1"/>
</dbReference>
<dbReference type="InterPro" id="IPR037867">
    <property type="entry name" value="Swd2/WDR82"/>
</dbReference>
<dbReference type="AlphaFoldDB" id="A0A0N4ZJT2"/>
<evidence type="ECO:0000256" key="3">
    <source>
        <dbReference type="ARBA" id="ARBA00022574"/>
    </source>
</evidence>
<evidence type="ECO:0000313" key="7">
    <source>
        <dbReference type="Proteomes" id="UP000038045"/>
    </source>
</evidence>
<evidence type="ECO:0000256" key="5">
    <source>
        <dbReference type="ARBA" id="ARBA00023242"/>
    </source>
</evidence>
<dbReference type="Gene3D" id="2.130.10.10">
    <property type="entry name" value="YVTN repeat-like/Quinoprotein amine dehydrogenase"/>
    <property type="match status" value="1"/>
</dbReference>
<accession>A0A0N4ZJT2</accession>
<sequence length="349" mass="40157">MNMSKFFLYLSLNKLSYSILEFMTFKKVDYKQLEMRKRFNLKTSRINSLDISSCGNYMVTSDDDDKLTVFDILAGCEIKVVLSKKYGCDHIVFTKGDFNALHTSTKINHVIRYLSLENKAYIRYFNDHKDTVLSLSINPNGKEFLSSSKDGTIKLWDIRCHSCCGTNYNHKNPRVTYDPYGTVFGVADDNNTVKLFDSRALDCPPFSTIEIKSSRNKINDIKFSPDGRLLYVGMNSSYFYTLNAFTGEKKCAFDGVNNPDRKRFGADFSPCCRYIVAGNNNGELNYYDTSNGKLVKTFKSTHKGMVEKVVFHPSYLMLVTADSDLIWWTPDPKDVDEYLEEYHKSKKIR</sequence>
<feature type="repeat" description="WD" evidence="6">
    <location>
        <begin position="125"/>
        <end position="159"/>
    </location>
</feature>
<dbReference type="InterPro" id="IPR036322">
    <property type="entry name" value="WD40_repeat_dom_sf"/>
</dbReference>
<dbReference type="InterPro" id="IPR001680">
    <property type="entry name" value="WD40_rpt"/>
</dbReference>
<keyword evidence="5" id="KW-0539">Nucleus</keyword>
<dbReference type="GO" id="GO:0003682">
    <property type="term" value="F:chromatin binding"/>
    <property type="evidence" value="ECO:0007669"/>
    <property type="project" value="TreeGrafter"/>
</dbReference>
<reference evidence="8" key="1">
    <citation type="submission" date="2017-02" db="UniProtKB">
        <authorList>
            <consortium name="WormBaseParasite"/>
        </authorList>
    </citation>
    <scope>IDENTIFICATION</scope>
</reference>
<name>A0A0N4ZJT2_PARTI</name>
<evidence type="ECO:0000313" key="8">
    <source>
        <dbReference type="WBParaSite" id="PTRK_0000831600.1"/>
    </source>
</evidence>
<keyword evidence="4" id="KW-0677">Repeat</keyword>
<dbReference type="GO" id="GO:0016070">
    <property type="term" value="P:RNA metabolic process"/>
    <property type="evidence" value="ECO:0007669"/>
    <property type="project" value="UniProtKB-ARBA"/>
</dbReference>
<dbReference type="STRING" id="131310.A0A0N4ZJT2"/>
<evidence type="ECO:0000256" key="1">
    <source>
        <dbReference type="ARBA" id="ARBA00004123"/>
    </source>
</evidence>
<dbReference type="PANTHER" id="PTHR19861:SF0">
    <property type="entry name" value="WD REPEAT-CONTAINING PROTEIN 82"/>
    <property type="match status" value="1"/>
</dbReference>
<dbReference type="WBParaSite" id="PTRK_0000831600.1">
    <property type="protein sequence ID" value="PTRK_0000831600.1"/>
    <property type="gene ID" value="PTRK_0000831600"/>
</dbReference>
<dbReference type="GO" id="GO:0048188">
    <property type="term" value="C:Set1C/COMPASS complex"/>
    <property type="evidence" value="ECO:0007669"/>
    <property type="project" value="TreeGrafter"/>
</dbReference>
<proteinExistence type="inferred from homology"/>
<dbReference type="SMART" id="SM00320">
    <property type="entry name" value="WD40"/>
    <property type="match status" value="6"/>
</dbReference>
<evidence type="ECO:0000256" key="6">
    <source>
        <dbReference type="PROSITE-ProRule" id="PRU00221"/>
    </source>
</evidence>
<dbReference type="PANTHER" id="PTHR19861">
    <property type="entry name" value="WD40 REPEAT PROTEIN SWD2"/>
    <property type="match status" value="1"/>
</dbReference>